<organism evidence="1 2">
    <name type="scientific">Nostoc sphaeroides CCNUC1</name>
    <dbReference type="NCBI Taxonomy" id="2653204"/>
    <lineage>
        <taxon>Bacteria</taxon>
        <taxon>Bacillati</taxon>
        <taxon>Cyanobacteriota</taxon>
        <taxon>Cyanophyceae</taxon>
        <taxon>Nostocales</taxon>
        <taxon>Nostocaceae</taxon>
        <taxon>Nostoc</taxon>
    </lineage>
</organism>
<name>A0A5P8VS23_9NOSO</name>
<dbReference type="EMBL" id="CP045226">
    <property type="protein sequence ID" value="QFS43243.1"/>
    <property type="molecule type" value="Genomic_DNA"/>
</dbReference>
<evidence type="ECO:0000313" key="2">
    <source>
        <dbReference type="Proteomes" id="UP000326678"/>
    </source>
</evidence>
<dbReference type="KEGG" id="nsh:GXM_00716"/>
<reference evidence="1 2" key="1">
    <citation type="submission" date="2019-10" db="EMBL/GenBank/DDBJ databases">
        <title>Genomic and transcriptomic insights into the perfect genentic adaptation of a filamentous nitrogen-fixing cyanobacterium to rice fields.</title>
        <authorList>
            <person name="Chen Z."/>
        </authorList>
    </citation>
    <scope>NUCLEOTIDE SEQUENCE [LARGE SCALE GENOMIC DNA]</scope>
    <source>
        <strain evidence="1">CCNUC1</strain>
    </source>
</reference>
<accession>A0A5P8VS23</accession>
<sequence length="54" mass="6322">MTRNKQQFNYLHLTRFDITGDRTKVDVGWVERSATQLMIRMLGYAKPAPNLLLL</sequence>
<dbReference type="Proteomes" id="UP000326678">
    <property type="component" value="Chromosome Gxm1"/>
</dbReference>
<dbReference type="RefSeq" id="WP_181985078.1">
    <property type="nucleotide sequence ID" value="NZ_CP045226.1"/>
</dbReference>
<keyword evidence="2" id="KW-1185">Reference proteome</keyword>
<protein>
    <submittedName>
        <fullName evidence="1">Uncharacterized protein</fullName>
    </submittedName>
</protein>
<gene>
    <name evidence="1" type="ORF">GXM_00716</name>
</gene>
<proteinExistence type="predicted"/>
<evidence type="ECO:0000313" key="1">
    <source>
        <dbReference type="EMBL" id="QFS43243.1"/>
    </source>
</evidence>
<dbReference type="AlphaFoldDB" id="A0A5P8VS23"/>